<dbReference type="OrthoDB" id="205248at2759"/>
<dbReference type="InterPro" id="IPR000687">
    <property type="entry name" value="RIO_kinase"/>
</dbReference>
<dbReference type="PIRSF" id="PIRSF038147">
    <property type="entry name" value="Ser/Thr_PK_RIO1"/>
    <property type="match status" value="1"/>
</dbReference>
<evidence type="ECO:0000256" key="21">
    <source>
        <dbReference type="PIRSR" id="PIRSR038147-3"/>
    </source>
</evidence>
<reference evidence="24 25" key="2">
    <citation type="submission" date="2018-11" db="EMBL/GenBank/DDBJ databases">
        <authorList>
            <consortium name="Pathogen Informatics"/>
        </authorList>
    </citation>
    <scope>NUCLEOTIDE SEQUENCE [LARGE SCALE GENOMIC DNA]</scope>
    <source>
        <strain evidence="24 25">NST_G2</strain>
    </source>
</reference>
<comment type="catalytic activity">
    <reaction evidence="17 18">
        <text>L-seryl-[protein] + ATP = O-phospho-L-seryl-[protein] + ADP + H(+)</text>
        <dbReference type="Rhea" id="RHEA:17989"/>
        <dbReference type="Rhea" id="RHEA-COMP:9863"/>
        <dbReference type="Rhea" id="RHEA-COMP:11604"/>
        <dbReference type="ChEBI" id="CHEBI:15378"/>
        <dbReference type="ChEBI" id="CHEBI:29999"/>
        <dbReference type="ChEBI" id="CHEBI:30616"/>
        <dbReference type="ChEBI" id="CHEBI:83421"/>
        <dbReference type="ChEBI" id="CHEBI:456216"/>
        <dbReference type="EC" id="2.7.11.1"/>
    </reaction>
</comment>
<accession>A0A183SR27</accession>
<dbReference type="PANTHER" id="PTHR45723">
    <property type="entry name" value="SERINE/THREONINE-PROTEIN KINASE RIO1"/>
    <property type="match status" value="1"/>
</dbReference>
<name>A0A183SR27_SCHSO</name>
<dbReference type="Gene3D" id="3.30.200.20">
    <property type="entry name" value="Phosphorylase Kinase, domain 1"/>
    <property type="match status" value="1"/>
</dbReference>
<evidence type="ECO:0000256" key="3">
    <source>
        <dbReference type="ARBA" id="ARBA00009196"/>
    </source>
</evidence>
<feature type="binding site" evidence="20">
    <location>
        <position position="247"/>
    </location>
    <ligand>
        <name>ATP</name>
        <dbReference type="ChEBI" id="CHEBI:30616"/>
    </ligand>
</feature>
<keyword evidence="9 18" id="KW-0808">Transferase</keyword>
<evidence type="ECO:0000313" key="25">
    <source>
        <dbReference type="Proteomes" id="UP000275846"/>
    </source>
</evidence>
<evidence type="ECO:0000256" key="11">
    <source>
        <dbReference type="ARBA" id="ARBA00022741"/>
    </source>
</evidence>
<gene>
    <name evidence="24" type="ORF">SSLN_LOCUS6675</name>
</gene>
<feature type="domain" description="RIO kinase" evidence="23">
    <location>
        <begin position="118"/>
        <end position="361"/>
    </location>
</feature>
<feature type="active site" description="4-aspartylphosphate intermediate" evidence="19">
    <location>
        <position position="315"/>
    </location>
</feature>
<keyword evidence="14 18" id="KW-0067">ATP-binding</keyword>
<dbReference type="GO" id="GO:0042254">
    <property type="term" value="P:ribosome biogenesis"/>
    <property type="evidence" value="ECO:0007669"/>
    <property type="project" value="UniProtKB-KW"/>
</dbReference>
<dbReference type="WBParaSite" id="SSLN_0000688701-mRNA-1">
    <property type="protein sequence ID" value="SSLN_0000688701-mRNA-1"/>
    <property type="gene ID" value="SSLN_0000688701"/>
</dbReference>
<dbReference type="InterPro" id="IPR051272">
    <property type="entry name" value="RIO-type_Ser/Thr_kinase"/>
</dbReference>
<evidence type="ECO:0000256" key="4">
    <source>
        <dbReference type="ARBA" id="ARBA00012513"/>
    </source>
</evidence>
<evidence type="ECO:0000256" key="14">
    <source>
        <dbReference type="ARBA" id="ARBA00022840"/>
    </source>
</evidence>
<comment type="subcellular location">
    <subcellularLocation>
        <location evidence="2">Cytoplasm</location>
    </subcellularLocation>
</comment>
<dbReference type="Pfam" id="PF01163">
    <property type="entry name" value="RIO1"/>
    <property type="match status" value="1"/>
</dbReference>
<dbReference type="EC" id="2.7.11.1" evidence="4 18"/>
<feature type="compositionally biased region" description="Basic and acidic residues" evidence="22">
    <location>
        <begin position="29"/>
        <end position="38"/>
    </location>
</feature>
<keyword evidence="7" id="KW-0690">Ribosome biogenesis</keyword>
<evidence type="ECO:0000256" key="22">
    <source>
        <dbReference type="SAM" id="MobiDB-lite"/>
    </source>
</evidence>
<dbReference type="SMART" id="SM00090">
    <property type="entry name" value="RIO"/>
    <property type="match status" value="1"/>
</dbReference>
<dbReference type="GO" id="GO:0046872">
    <property type="term" value="F:metal ion binding"/>
    <property type="evidence" value="ECO:0007669"/>
    <property type="project" value="UniProtKB-KW"/>
</dbReference>
<keyword evidence="15" id="KW-0460">Magnesium</keyword>
<evidence type="ECO:0000256" key="6">
    <source>
        <dbReference type="ARBA" id="ARBA00022490"/>
    </source>
</evidence>
<dbReference type="InterPro" id="IPR011009">
    <property type="entry name" value="Kinase-like_dom_sf"/>
</dbReference>
<feature type="binding site" evidence="21">
    <location>
        <position position="315"/>
    </location>
    <ligand>
        <name>Mg(2+)</name>
        <dbReference type="ChEBI" id="CHEBI:18420"/>
    </ligand>
</feature>
<evidence type="ECO:0000256" key="15">
    <source>
        <dbReference type="ARBA" id="ARBA00022842"/>
    </source>
</evidence>
<feature type="active site" description="Proton acceptor" evidence="19">
    <location>
        <position position="298"/>
    </location>
</feature>
<protein>
    <recommendedName>
        <fullName evidence="5 18">Serine/threonine-protein kinase RIO1</fullName>
        <ecNumber evidence="4 18">2.7.11.1</ecNumber>
    </recommendedName>
</protein>
<evidence type="ECO:0000256" key="9">
    <source>
        <dbReference type="ARBA" id="ARBA00022679"/>
    </source>
</evidence>
<feature type="binding site" evidence="20">
    <location>
        <position position="174"/>
    </location>
    <ligand>
        <name>ATP</name>
        <dbReference type="ChEBI" id="CHEBI:30616"/>
    </ligand>
</feature>
<evidence type="ECO:0000256" key="16">
    <source>
        <dbReference type="ARBA" id="ARBA00047899"/>
    </source>
</evidence>
<feature type="region of interest" description="Disordered" evidence="22">
    <location>
        <begin position="1"/>
        <end position="40"/>
    </location>
</feature>
<reference evidence="26" key="1">
    <citation type="submission" date="2016-06" db="UniProtKB">
        <authorList>
            <consortium name="WormBaseParasite"/>
        </authorList>
    </citation>
    <scope>IDENTIFICATION</scope>
</reference>
<dbReference type="AlphaFoldDB" id="A0A183SR27"/>
<feature type="compositionally biased region" description="Basic and acidic residues" evidence="22">
    <location>
        <begin position="462"/>
        <end position="471"/>
    </location>
</feature>
<feature type="compositionally biased region" description="Basic residues" evidence="22">
    <location>
        <begin position="532"/>
        <end position="544"/>
    </location>
</feature>
<feature type="binding site" evidence="20">
    <location>
        <position position="245"/>
    </location>
    <ligand>
        <name>ATP</name>
        <dbReference type="ChEBI" id="CHEBI:30616"/>
    </ligand>
</feature>
<dbReference type="GO" id="GO:0016787">
    <property type="term" value="F:hydrolase activity"/>
    <property type="evidence" value="ECO:0007669"/>
    <property type="project" value="UniProtKB-KW"/>
</dbReference>
<organism evidence="26">
    <name type="scientific">Schistocephalus solidus</name>
    <name type="common">Tapeworm</name>
    <dbReference type="NCBI Taxonomy" id="70667"/>
    <lineage>
        <taxon>Eukaryota</taxon>
        <taxon>Metazoa</taxon>
        <taxon>Spiralia</taxon>
        <taxon>Lophotrochozoa</taxon>
        <taxon>Platyhelminthes</taxon>
        <taxon>Cestoda</taxon>
        <taxon>Eucestoda</taxon>
        <taxon>Diphyllobothriidea</taxon>
        <taxon>Diphyllobothriidae</taxon>
        <taxon>Schistocephalus</taxon>
    </lineage>
</organism>
<evidence type="ECO:0000256" key="2">
    <source>
        <dbReference type="ARBA" id="ARBA00004496"/>
    </source>
</evidence>
<evidence type="ECO:0000256" key="10">
    <source>
        <dbReference type="ARBA" id="ARBA00022723"/>
    </source>
</evidence>
<feature type="binding site" evidence="21">
    <location>
        <position position="303"/>
    </location>
    <ligand>
        <name>Mg(2+)</name>
        <dbReference type="ChEBI" id="CHEBI:18420"/>
    </ligand>
</feature>
<keyword evidence="13" id="KW-0378">Hydrolase</keyword>
<evidence type="ECO:0000259" key="23">
    <source>
        <dbReference type="SMART" id="SM00090"/>
    </source>
</evidence>
<dbReference type="InterPro" id="IPR017407">
    <property type="entry name" value="Ser/Thr_kinase_Rio1"/>
</dbReference>
<comment type="cofactor">
    <cofactor evidence="1 21">
        <name>Mg(2+)</name>
        <dbReference type="ChEBI" id="CHEBI:18420"/>
    </cofactor>
</comment>
<evidence type="ECO:0000256" key="19">
    <source>
        <dbReference type="PIRSR" id="PIRSR038147-1"/>
    </source>
</evidence>
<evidence type="ECO:0000256" key="17">
    <source>
        <dbReference type="ARBA" id="ARBA00048679"/>
    </source>
</evidence>
<feature type="region of interest" description="Disordered" evidence="22">
    <location>
        <begin position="444"/>
        <end position="544"/>
    </location>
</feature>
<keyword evidence="12 18" id="KW-0418">Kinase</keyword>
<dbReference type="Proteomes" id="UP000275846">
    <property type="component" value="Unassembled WGS sequence"/>
</dbReference>
<dbReference type="GO" id="GO:0005524">
    <property type="term" value="F:ATP binding"/>
    <property type="evidence" value="ECO:0007669"/>
    <property type="project" value="UniProtKB-KW"/>
</dbReference>
<keyword evidence="6" id="KW-0963">Cytoplasm</keyword>
<comment type="catalytic activity">
    <reaction evidence="16 18">
        <text>L-threonyl-[protein] + ATP = O-phospho-L-threonyl-[protein] + ADP + H(+)</text>
        <dbReference type="Rhea" id="RHEA:46608"/>
        <dbReference type="Rhea" id="RHEA-COMP:11060"/>
        <dbReference type="Rhea" id="RHEA-COMP:11605"/>
        <dbReference type="ChEBI" id="CHEBI:15378"/>
        <dbReference type="ChEBI" id="CHEBI:30013"/>
        <dbReference type="ChEBI" id="CHEBI:30616"/>
        <dbReference type="ChEBI" id="CHEBI:61977"/>
        <dbReference type="ChEBI" id="CHEBI:456216"/>
        <dbReference type="EC" id="2.7.11.1"/>
    </reaction>
</comment>
<proteinExistence type="inferred from homology"/>
<dbReference type="STRING" id="70667.A0A183SR27"/>
<keyword evidence="10" id="KW-0479">Metal-binding</keyword>
<evidence type="ECO:0000313" key="24">
    <source>
        <dbReference type="EMBL" id="VDL93060.1"/>
    </source>
</evidence>
<comment type="similarity">
    <text evidence="3 18">Belongs to the protein kinase superfamily. RIO-type Ser/Thr kinase family.</text>
</comment>
<keyword evidence="11 18" id="KW-0547">Nucleotide-binding</keyword>
<evidence type="ECO:0000256" key="12">
    <source>
        <dbReference type="ARBA" id="ARBA00022777"/>
    </source>
</evidence>
<evidence type="ECO:0000256" key="8">
    <source>
        <dbReference type="ARBA" id="ARBA00022527"/>
    </source>
</evidence>
<sequence>MLPIWTTYVPDSPRESLKPGKLSPAGRSKRQEANEKVSPKGLKTYHTVPCTSDLLLRIFYSVGDFLNLSSARGMEYSLEDYDDIEMKSFESSDNTKAIFQKFQNKIDFNYKSCERNRDKSDRATTNHALDRRSCSILYKMMSQGTFFEINGCISTGKEANVYHAVGPHGDMAIKLYMTSILPFKSRNKYVTGDFRMRHNYSTCSSWKLVSKWAEKEFRNLIRINTAQSIPAPTPLKLKGVVLLMTMIGKDGYPAPKLKDVAAGEWEDFGPPPDWPLLYRQILNDVRTLYQKCRLVHADLSEYNMLYMDGKAWMIDVSQAVEHEAPRALDFLRDDCFNVNNFFRRQGVATLTLREFFEWVVDPSLPHPDETAQCSAYLDKLLARATERGHNSTLDAEDDAFRRVYVPRSLFEVRQFFRDFVRLKKGLIKPEDLYYAAVSGIRSALPGGTPAKVDGPTAVSPAEEGKDSKSETESSSAEEDGASDASADAEKCFEEERIKQSNRHPRNESPESKRLRKKEVREEKVRKRETKIPKKVKKRCVKAKK</sequence>
<dbReference type="InterPro" id="IPR018935">
    <property type="entry name" value="RIO_kinase_CS"/>
</dbReference>
<evidence type="ECO:0000256" key="7">
    <source>
        <dbReference type="ARBA" id="ARBA00022517"/>
    </source>
</evidence>
<keyword evidence="8 18" id="KW-0723">Serine/threonine-protein kinase</keyword>
<dbReference type="Gene3D" id="1.10.510.10">
    <property type="entry name" value="Transferase(Phosphotransferase) domain 1"/>
    <property type="match status" value="1"/>
</dbReference>
<dbReference type="GO" id="GO:0004674">
    <property type="term" value="F:protein serine/threonine kinase activity"/>
    <property type="evidence" value="ECO:0007669"/>
    <property type="project" value="UniProtKB-KW"/>
</dbReference>
<evidence type="ECO:0000313" key="26">
    <source>
        <dbReference type="WBParaSite" id="SSLN_0000688701-mRNA-1"/>
    </source>
</evidence>
<dbReference type="EMBL" id="UYSU01033802">
    <property type="protein sequence ID" value="VDL93060.1"/>
    <property type="molecule type" value="Genomic_DNA"/>
</dbReference>
<evidence type="ECO:0000256" key="5">
    <source>
        <dbReference type="ARBA" id="ARBA00016038"/>
    </source>
</evidence>
<dbReference type="SUPFAM" id="SSF56112">
    <property type="entry name" value="Protein kinase-like (PK-like)"/>
    <property type="match status" value="1"/>
</dbReference>
<dbReference type="PROSITE" id="PS01245">
    <property type="entry name" value="RIO1"/>
    <property type="match status" value="1"/>
</dbReference>
<dbReference type="CDD" id="cd05147">
    <property type="entry name" value="RIO1_euk"/>
    <property type="match status" value="1"/>
</dbReference>
<evidence type="ECO:0000256" key="20">
    <source>
        <dbReference type="PIRSR" id="PIRSR038147-2"/>
    </source>
</evidence>
<evidence type="ECO:0000256" key="1">
    <source>
        <dbReference type="ARBA" id="ARBA00001946"/>
    </source>
</evidence>
<keyword evidence="25" id="KW-1185">Reference proteome</keyword>
<feature type="compositionally biased region" description="Basic and acidic residues" evidence="22">
    <location>
        <begin position="487"/>
        <end position="531"/>
    </location>
</feature>
<dbReference type="GO" id="GO:0005737">
    <property type="term" value="C:cytoplasm"/>
    <property type="evidence" value="ECO:0007669"/>
    <property type="project" value="UniProtKB-SubCell"/>
</dbReference>
<dbReference type="InterPro" id="IPR018934">
    <property type="entry name" value="RIO_dom"/>
</dbReference>
<evidence type="ECO:0000256" key="18">
    <source>
        <dbReference type="PIRNR" id="PIRNR038147"/>
    </source>
</evidence>
<evidence type="ECO:0000256" key="13">
    <source>
        <dbReference type="ARBA" id="ARBA00022801"/>
    </source>
</evidence>